<dbReference type="RefSeq" id="WP_152213117.1">
    <property type="nucleotide sequence ID" value="NZ_WFLN01000007.1"/>
</dbReference>
<feature type="transmembrane region" description="Helical" evidence="4">
    <location>
        <begin position="345"/>
        <end position="366"/>
    </location>
</feature>
<dbReference type="Proteomes" id="UP000442694">
    <property type="component" value="Unassembled WGS sequence"/>
</dbReference>
<keyword evidence="4" id="KW-0812">Transmembrane</keyword>
<dbReference type="PANTHER" id="PTHR43531">
    <property type="entry name" value="PROTEIN ICFG"/>
    <property type="match status" value="1"/>
</dbReference>
<accession>A0A833N3B5</accession>
<dbReference type="SMART" id="SM00283">
    <property type="entry name" value="MA"/>
    <property type="match status" value="1"/>
</dbReference>
<proteinExistence type="inferred from homology"/>
<comment type="similarity">
    <text evidence="2">Belongs to the methyl-accepting chemotaxis (MCP) protein family.</text>
</comment>
<evidence type="ECO:0000313" key="6">
    <source>
        <dbReference type="EMBL" id="KAB8029774.1"/>
    </source>
</evidence>
<dbReference type="PROSITE" id="PS50111">
    <property type="entry name" value="CHEMOTAXIS_TRANSDUC_2"/>
    <property type="match status" value="1"/>
</dbReference>
<evidence type="ECO:0000256" key="2">
    <source>
        <dbReference type="ARBA" id="ARBA00029447"/>
    </source>
</evidence>
<dbReference type="EMBL" id="WFLN01000007">
    <property type="protein sequence ID" value="KAB8029774.1"/>
    <property type="molecule type" value="Genomic_DNA"/>
</dbReference>
<name>A0A833N3B5_9BACT</name>
<evidence type="ECO:0000256" key="4">
    <source>
        <dbReference type="SAM" id="Phobius"/>
    </source>
</evidence>
<dbReference type="InterPro" id="IPR051310">
    <property type="entry name" value="MCP_chemotaxis"/>
</dbReference>
<evidence type="ECO:0000256" key="1">
    <source>
        <dbReference type="ARBA" id="ARBA00022500"/>
    </source>
</evidence>
<keyword evidence="7" id="KW-1185">Reference proteome</keyword>
<gene>
    <name evidence="6" type="ORF">GCL57_09535</name>
</gene>
<dbReference type="GO" id="GO:0006935">
    <property type="term" value="P:chemotaxis"/>
    <property type="evidence" value="ECO:0007669"/>
    <property type="project" value="UniProtKB-KW"/>
</dbReference>
<dbReference type="InterPro" id="IPR004089">
    <property type="entry name" value="MCPsignal_dom"/>
</dbReference>
<evidence type="ECO:0000313" key="7">
    <source>
        <dbReference type="Proteomes" id="UP000442694"/>
    </source>
</evidence>
<keyword evidence="1" id="KW-0145">Chemotaxis</keyword>
<organism evidence="6 7">
    <name type="scientific">Fluviispira multicolorata</name>
    <dbReference type="NCBI Taxonomy" id="2654512"/>
    <lineage>
        <taxon>Bacteria</taxon>
        <taxon>Pseudomonadati</taxon>
        <taxon>Bdellovibrionota</taxon>
        <taxon>Oligoflexia</taxon>
        <taxon>Silvanigrellales</taxon>
        <taxon>Silvanigrellaceae</taxon>
        <taxon>Fluviispira</taxon>
    </lineage>
</organism>
<dbReference type="SUPFAM" id="SSF58104">
    <property type="entry name" value="Methyl-accepting chemotaxis protein (MCP) signaling domain"/>
    <property type="match status" value="1"/>
</dbReference>
<dbReference type="AlphaFoldDB" id="A0A833N3B5"/>
<protein>
    <recommendedName>
        <fullName evidence="5">Methyl-accepting transducer domain-containing protein</fullName>
    </recommendedName>
</protein>
<dbReference type="Gene3D" id="3.30.450.20">
    <property type="entry name" value="PAS domain"/>
    <property type="match status" value="1"/>
</dbReference>
<dbReference type="PANTHER" id="PTHR43531:SF11">
    <property type="entry name" value="METHYL-ACCEPTING CHEMOTAXIS PROTEIN 3"/>
    <property type="match status" value="1"/>
</dbReference>
<evidence type="ECO:0000256" key="3">
    <source>
        <dbReference type="PROSITE-ProRule" id="PRU00284"/>
    </source>
</evidence>
<keyword evidence="4" id="KW-0472">Membrane</keyword>
<dbReference type="CDD" id="cd18773">
    <property type="entry name" value="PDC1_HK_sensor"/>
    <property type="match status" value="1"/>
</dbReference>
<reference evidence="6 7" key="1">
    <citation type="submission" date="2019-10" db="EMBL/GenBank/DDBJ databases">
        <title>New genus of Silvanigrellaceae.</title>
        <authorList>
            <person name="Pitt A."/>
            <person name="Hahn M.W."/>
        </authorList>
    </citation>
    <scope>NUCLEOTIDE SEQUENCE [LARGE SCALE GENOMIC DNA]</scope>
    <source>
        <strain evidence="6 7">33A1-SZDP</strain>
    </source>
</reference>
<dbReference type="GO" id="GO:0016020">
    <property type="term" value="C:membrane"/>
    <property type="evidence" value="ECO:0007669"/>
    <property type="project" value="InterPro"/>
</dbReference>
<keyword evidence="4" id="KW-1133">Transmembrane helix</keyword>
<evidence type="ECO:0000259" key="5">
    <source>
        <dbReference type="PROSITE" id="PS50111"/>
    </source>
</evidence>
<dbReference type="Gene3D" id="1.10.287.950">
    <property type="entry name" value="Methyl-accepting chemotaxis protein"/>
    <property type="match status" value="1"/>
</dbReference>
<dbReference type="GO" id="GO:0007165">
    <property type="term" value="P:signal transduction"/>
    <property type="evidence" value="ECO:0007669"/>
    <property type="project" value="UniProtKB-KW"/>
</dbReference>
<feature type="domain" description="Methyl-accepting transducer" evidence="5">
    <location>
        <begin position="380"/>
        <end position="630"/>
    </location>
</feature>
<feature type="transmembrane region" description="Helical" evidence="4">
    <location>
        <begin position="21"/>
        <end position="45"/>
    </location>
</feature>
<dbReference type="Pfam" id="PF00015">
    <property type="entry name" value="MCPsignal"/>
    <property type="match status" value="1"/>
</dbReference>
<comment type="caution">
    <text evidence="6">The sequence shown here is derived from an EMBL/GenBank/DDBJ whole genome shotgun (WGS) entry which is preliminary data.</text>
</comment>
<sequence length="673" mass="75337">MSFLSFLSIKKFNTLRLQSRIIFVCLGLLSVIALFTIILNFLGWFHSRKELVEKQNVLQSATTQLISGRFASRYNEVKSFATNPIYETMNENAITHVLNHYRNFQDIYDIILFVDKRGKFIAANSLGMGGSRINEDVLKEKTYENEDWFINVMESKTSDDPERKLMGTYVEDVQIDLISSIAYGVKKLGNSFSTAVKNSKGEIIGVLSVRANLIWMEGEIQSAFESIRKQGVNEMAIMVINKKGQIIVNYDPHSRGGSKEIVRDFREILNVNLANAGYEPAIHLITKKEGMGVFVNPLFEKKKDIVVYSLLKSKQILPTLGWGVITRILEEEAYRSVNNSFLETIFIIFIIFIISFVSLFLIAFSLGKKFIFVSETLGDSASQSEHTSLELDNSCNEVKKMTIDQSNSVNQTAAAMAEITSMITRTGELINESKAISDRANEKSVEGTILMDKMAEAIADIKSTNLELEKMEQMISVIINKASTINDIVSKTELLSLNASIESARAGEYGKGFSVVSEEVDSLAKISGNAAKDISVLLTESHIKVSQIIKITQERVNEGLQVSRRAVESFQRISLGITEIRDRTNGIYDGTNDQKVTVQSSAVSMDLMSNSVHKNSKEAEETSKIANEMRKQSKELFNVASEIQNLILGEGQRQFNNISVKNKEILRIIGKIK</sequence>
<keyword evidence="3" id="KW-0807">Transducer</keyword>